<feature type="domain" description="MADF" evidence="3">
    <location>
        <begin position="53"/>
        <end position="142"/>
    </location>
</feature>
<dbReference type="PROSITE" id="PS51029">
    <property type="entry name" value="MADF"/>
    <property type="match status" value="1"/>
</dbReference>
<dbReference type="PANTHER" id="PTHR12243">
    <property type="entry name" value="MADF DOMAIN TRANSCRIPTION FACTOR"/>
    <property type="match status" value="1"/>
</dbReference>
<keyword evidence="1" id="KW-0539">Nucleus</keyword>
<evidence type="ECO:0000259" key="3">
    <source>
        <dbReference type="PROSITE" id="PS51029"/>
    </source>
</evidence>
<dbReference type="SMART" id="SM00595">
    <property type="entry name" value="MADF"/>
    <property type="match status" value="1"/>
</dbReference>
<name>A0A914A2Y2_PATMI</name>
<dbReference type="GO" id="GO:0006357">
    <property type="term" value="P:regulation of transcription by RNA polymerase II"/>
    <property type="evidence" value="ECO:0007669"/>
    <property type="project" value="TreeGrafter"/>
</dbReference>
<dbReference type="GO" id="GO:0003677">
    <property type="term" value="F:DNA binding"/>
    <property type="evidence" value="ECO:0007669"/>
    <property type="project" value="InterPro"/>
</dbReference>
<dbReference type="OrthoDB" id="5803771at2759"/>
<comment type="subcellular location">
    <subcellularLocation>
        <location evidence="1">Nucleus</location>
    </subcellularLocation>
</comment>
<dbReference type="Pfam" id="PF10545">
    <property type="entry name" value="MADF_DNA_bdg"/>
    <property type="match status" value="1"/>
</dbReference>
<feature type="region of interest" description="Disordered" evidence="2">
    <location>
        <begin position="165"/>
        <end position="193"/>
    </location>
</feature>
<dbReference type="GO" id="GO:0005634">
    <property type="term" value="C:nucleus"/>
    <property type="evidence" value="ECO:0007669"/>
    <property type="project" value="UniProtKB-SubCell"/>
</dbReference>
<evidence type="ECO:0000256" key="2">
    <source>
        <dbReference type="SAM" id="MobiDB-lite"/>
    </source>
</evidence>
<dbReference type="OMA" id="CKRWKYS"/>
<dbReference type="GeneID" id="119729508"/>
<feature type="domain" description="BESS" evidence="4">
    <location>
        <begin position="220"/>
        <end position="259"/>
    </location>
</feature>
<organism evidence="5 6">
    <name type="scientific">Patiria miniata</name>
    <name type="common">Bat star</name>
    <name type="synonym">Asterina miniata</name>
    <dbReference type="NCBI Taxonomy" id="46514"/>
    <lineage>
        <taxon>Eukaryota</taxon>
        <taxon>Metazoa</taxon>
        <taxon>Echinodermata</taxon>
        <taxon>Eleutherozoa</taxon>
        <taxon>Asterozoa</taxon>
        <taxon>Asteroidea</taxon>
        <taxon>Valvatacea</taxon>
        <taxon>Valvatida</taxon>
        <taxon>Asterinidae</taxon>
        <taxon>Patiria</taxon>
    </lineage>
</organism>
<dbReference type="InterPro" id="IPR039353">
    <property type="entry name" value="TF_Adf1"/>
</dbReference>
<protein>
    <recommendedName>
        <fullName evidence="7">MADF domain-containing protein</fullName>
    </recommendedName>
</protein>
<evidence type="ECO:0008006" key="7">
    <source>
        <dbReference type="Google" id="ProtNLM"/>
    </source>
</evidence>
<accession>A0A914A2Y2</accession>
<proteinExistence type="predicted"/>
<dbReference type="EnsemblMetazoa" id="XM_038202092.1">
    <property type="protein sequence ID" value="XP_038058020.1"/>
    <property type="gene ID" value="LOC119729508"/>
</dbReference>
<reference evidence="5" key="1">
    <citation type="submission" date="2022-11" db="UniProtKB">
        <authorList>
            <consortium name="EnsemblMetazoa"/>
        </authorList>
    </citation>
    <scope>IDENTIFICATION</scope>
</reference>
<sequence length="265" mass="30135">MHTQHSSTATAYVHYTSTTMELCVYESKEQHINSPDMAADNKAEATKYALDVQLISAVREFPLLYDPTARNYRDPEIVTDAWREIAKAIGANEWTECKERWRKLRDAYVKVKKSSTYQPIGNKKPITWVHYEDMSFLADHIKHRGNEKRGTKRSLDVEDEMQDASAAEALEEPQVGSSRRKDGKKGRKVPPSVDPMQVTIMEALAQGANTSKMPTDVILDDEEGLFGRMVAATLRRFPPRAKARCKFRIQEIIFQQENENLGGSV</sequence>
<evidence type="ECO:0000313" key="5">
    <source>
        <dbReference type="EnsemblMetazoa" id="XP_038058020.1"/>
    </source>
</evidence>
<dbReference type="AlphaFoldDB" id="A0A914A2Y2"/>
<keyword evidence="6" id="KW-1185">Reference proteome</keyword>
<dbReference type="GO" id="GO:0005667">
    <property type="term" value="C:transcription regulator complex"/>
    <property type="evidence" value="ECO:0007669"/>
    <property type="project" value="TreeGrafter"/>
</dbReference>
<dbReference type="RefSeq" id="XP_038058020.1">
    <property type="nucleotide sequence ID" value="XM_038202092.1"/>
</dbReference>
<dbReference type="InterPro" id="IPR006578">
    <property type="entry name" value="MADF-dom"/>
</dbReference>
<dbReference type="PANTHER" id="PTHR12243:SF67">
    <property type="entry name" value="COREPRESSOR OF PANGOLIN, ISOFORM A-RELATED"/>
    <property type="match status" value="1"/>
</dbReference>
<evidence type="ECO:0000256" key="1">
    <source>
        <dbReference type="PROSITE-ProRule" id="PRU00371"/>
    </source>
</evidence>
<dbReference type="Proteomes" id="UP000887568">
    <property type="component" value="Unplaced"/>
</dbReference>
<evidence type="ECO:0000313" key="6">
    <source>
        <dbReference type="Proteomes" id="UP000887568"/>
    </source>
</evidence>
<dbReference type="InterPro" id="IPR004210">
    <property type="entry name" value="BESS_motif"/>
</dbReference>
<evidence type="ECO:0000259" key="4">
    <source>
        <dbReference type="PROSITE" id="PS51031"/>
    </source>
</evidence>
<dbReference type="PROSITE" id="PS51031">
    <property type="entry name" value="BESS"/>
    <property type="match status" value="1"/>
</dbReference>